<reference evidence="1" key="1">
    <citation type="submission" date="2022-04" db="EMBL/GenBank/DDBJ databases">
        <title>Genome of the entomopathogenic fungus Entomophthora muscae.</title>
        <authorList>
            <person name="Elya C."/>
            <person name="Lovett B.R."/>
            <person name="Lee E."/>
            <person name="Macias A.M."/>
            <person name="Hajek A.E."/>
            <person name="De Bivort B.L."/>
            <person name="Kasson M.T."/>
            <person name="De Fine Licht H.H."/>
            <person name="Stajich J.E."/>
        </authorList>
    </citation>
    <scope>NUCLEOTIDE SEQUENCE</scope>
    <source>
        <strain evidence="1">Berkeley</strain>
    </source>
</reference>
<name>A0ACC2RQ95_9FUNG</name>
<gene>
    <name evidence="1" type="ORF">DSO57_1036436</name>
</gene>
<accession>A0ACC2RQ95</accession>
<proteinExistence type="predicted"/>
<evidence type="ECO:0000313" key="1">
    <source>
        <dbReference type="EMBL" id="KAJ9052221.1"/>
    </source>
</evidence>
<dbReference type="EMBL" id="QTSX02006740">
    <property type="protein sequence ID" value="KAJ9052221.1"/>
    <property type="molecule type" value="Genomic_DNA"/>
</dbReference>
<organism evidence="1 2">
    <name type="scientific">Entomophthora muscae</name>
    <dbReference type="NCBI Taxonomy" id="34485"/>
    <lineage>
        <taxon>Eukaryota</taxon>
        <taxon>Fungi</taxon>
        <taxon>Fungi incertae sedis</taxon>
        <taxon>Zoopagomycota</taxon>
        <taxon>Entomophthoromycotina</taxon>
        <taxon>Entomophthoromycetes</taxon>
        <taxon>Entomophthorales</taxon>
        <taxon>Entomophthoraceae</taxon>
        <taxon>Entomophthora</taxon>
    </lineage>
</organism>
<comment type="caution">
    <text evidence="1">The sequence shown here is derived from an EMBL/GenBank/DDBJ whole genome shotgun (WGS) entry which is preliminary data.</text>
</comment>
<dbReference type="Proteomes" id="UP001165960">
    <property type="component" value="Unassembled WGS sequence"/>
</dbReference>
<protein>
    <submittedName>
        <fullName evidence="1">Uncharacterized protein</fullName>
    </submittedName>
</protein>
<keyword evidence="2" id="KW-1185">Reference proteome</keyword>
<evidence type="ECO:0000313" key="2">
    <source>
        <dbReference type="Proteomes" id="UP001165960"/>
    </source>
</evidence>
<sequence>MLMIGIPVGFTLVKFNLGALLHSIGERLPNEWIPDTACPRFPEVEPPQAEAKNDGPNGKASQTKGISVPNRGVIKAPNGGNETSIISFMSLKSTLAANQESSPEGGTGPQSNPMTTTLEQDNQVAGRTRHFENGISKYAILNYTISAFAISIYY</sequence>